<dbReference type="PANTHER" id="PTHR11236:SF9">
    <property type="entry name" value="ANTHRANILATE SYNTHASE COMPONENT 1"/>
    <property type="match status" value="1"/>
</dbReference>
<dbReference type="PRINTS" id="PR00095">
    <property type="entry name" value="ANTSNTHASEI"/>
</dbReference>
<dbReference type="GO" id="GO:0000162">
    <property type="term" value="P:L-tryptophan biosynthetic process"/>
    <property type="evidence" value="ECO:0007669"/>
    <property type="project" value="TreeGrafter"/>
</dbReference>
<feature type="domain" description="Chorismate-utilising enzyme C-terminal" evidence="1">
    <location>
        <begin position="3"/>
        <end position="182"/>
    </location>
</feature>
<evidence type="ECO:0000259" key="1">
    <source>
        <dbReference type="Pfam" id="PF00425"/>
    </source>
</evidence>
<dbReference type="AlphaFoldDB" id="A0A1V1NXV7"/>
<dbReference type="InterPro" id="IPR005801">
    <property type="entry name" value="ADC_synthase"/>
</dbReference>
<protein>
    <recommendedName>
        <fullName evidence="1">Chorismate-utilising enzyme C-terminal domain-containing protein</fullName>
    </recommendedName>
</protein>
<dbReference type="Gene3D" id="3.60.120.10">
    <property type="entry name" value="Anthranilate synthase"/>
    <property type="match status" value="1"/>
</dbReference>
<dbReference type="InterPro" id="IPR019999">
    <property type="entry name" value="Anth_synth_I-like"/>
</dbReference>
<gene>
    <name evidence="2" type="ORF">OMM_05169</name>
</gene>
<proteinExistence type="predicted"/>
<reference evidence="3" key="1">
    <citation type="submission" date="2012-11" db="EMBL/GenBank/DDBJ databases">
        <authorList>
            <person name="Lucero-Rivera Y.E."/>
            <person name="Tovar-Ramirez D."/>
        </authorList>
    </citation>
    <scope>NUCLEOTIDE SEQUENCE [LARGE SCALE GENOMIC DNA]</scope>
    <source>
        <strain evidence="3">Araruama</strain>
    </source>
</reference>
<dbReference type="InterPro" id="IPR015890">
    <property type="entry name" value="Chorismate_C"/>
</dbReference>
<sequence>MCNGNYVETRPIKGTIFRGKSLDEDKKNRHILLNSQKDNAELAMIVDLLRNDLGKISCPGSVQVREFKRLEPYNNVYHLIAIVDGLLETSVTPIDAIKAIFPGGSITGCPKIRSMEIISEIEQETRGIYTGSIFFHSYGRYFDSNIAIRTLLIKGNQMTFRVGGGIVYDSVPENEYNETIYKGQSILQSLGIDYRRFLG</sequence>
<name>A0A1V1NXV7_9BACT</name>
<evidence type="ECO:0000313" key="3">
    <source>
        <dbReference type="Proteomes" id="UP000189670"/>
    </source>
</evidence>
<dbReference type="EMBL" id="ATBP01001411">
    <property type="protein sequence ID" value="ETR67375.1"/>
    <property type="molecule type" value="Genomic_DNA"/>
</dbReference>
<dbReference type="PANTHER" id="PTHR11236">
    <property type="entry name" value="AMINOBENZOATE/ANTHRANILATE SYNTHASE"/>
    <property type="match status" value="1"/>
</dbReference>
<dbReference type="Pfam" id="PF00425">
    <property type="entry name" value="Chorismate_bind"/>
    <property type="match status" value="1"/>
</dbReference>
<dbReference type="SUPFAM" id="SSF56322">
    <property type="entry name" value="ADC synthase"/>
    <property type="match status" value="1"/>
</dbReference>
<accession>A0A1V1NXV7</accession>
<organism evidence="2 3">
    <name type="scientific">Candidatus Magnetoglobus multicellularis str. Araruama</name>
    <dbReference type="NCBI Taxonomy" id="890399"/>
    <lineage>
        <taxon>Bacteria</taxon>
        <taxon>Pseudomonadati</taxon>
        <taxon>Thermodesulfobacteriota</taxon>
        <taxon>Desulfobacteria</taxon>
        <taxon>Desulfobacterales</taxon>
        <taxon>Desulfobacteraceae</taxon>
        <taxon>Candidatus Magnetoglobus</taxon>
    </lineage>
</organism>
<dbReference type="Proteomes" id="UP000189670">
    <property type="component" value="Unassembled WGS sequence"/>
</dbReference>
<comment type="caution">
    <text evidence="2">The sequence shown here is derived from an EMBL/GenBank/DDBJ whole genome shotgun (WGS) entry which is preliminary data.</text>
</comment>
<evidence type="ECO:0000313" key="2">
    <source>
        <dbReference type="EMBL" id="ETR67375.1"/>
    </source>
</evidence>